<reference evidence="1" key="1">
    <citation type="submission" date="2016-08" db="EMBL/GenBank/DDBJ databases">
        <authorList>
            <person name="Ngugi D.K."/>
            <person name="Miyake S."/>
            <person name="Stingl U."/>
        </authorList>
    </citation>
    <scope>NUCLEOTIDE SEQUENCE</scope>
    <source>
        <strain evidence="1">SCG-B11WGA-EpuloA1</strain>
    </source>
</reference>
<evidence type="ECO:0000313" key="2">
    <source>
        <dbReference type="Proteomes" id="UP000188605"/>
    </source>
</evidence>
<organism evidence="1 2">
    <name type="scientific">Candidatus Epulonipiscium fishelsonii</name>
    <dbReference type="NCBI Taxonomy" id="77094"/>
    <lineage>
        <taxon>Bacteria</taxon>
        <taxon>Bacillati</taxon>
        <taxon>Bacillota</taxon>
        <taxon>Clostridia</taxon>
        <taxon>Lachnospirales</taxon>
        <taxon>Lachnospiraceae</taxon>
        <taxon>Candidatus Epulonipiscium</taxon>
    </lineage>
</organism>
<keyword evidence="2" id="KW-1185">Reference proteome</keyword>
<gene>
    <name evidence="1" type="ORF">AN396_13720</name>
</gene>
<protein>
    <submittedName>
        <fullName evidence="1">Holliday junction resolvase RecU</fullName>
    </submittedName>
</protein>
<dbReference type="Proteomes" id="UP000188605">
    <property type="component" value="Unassembled WGS sequence"/>
</dbReference>
<comment type="caution">
    <text evidence="1">The sequence shown here is derived from an EMBL/GenBank/DDBJ whole genome shotgun (WGS) entry which is preliminary data.</text>
</comment>
<name>A0ACC8XGB3_9FIRM</name>
<sequence>MQRGLRGSELENLLNRTHLMYRQKNLGLIQKVPTPITPLQIDKRNSTITLGYFDQKSTVDYIGVIQGVPVCFDAKETTASSLPLANIHNHQIEFMSDFIKQQGIAFFIIYLKKYNEFYLMPFELCKKFYEGSKNGERKSIPYTIIKDQCYQILVEADYYIHYLKSLQSYVDSV</sequence>
<dbReference type="EMBL" id="LJDB01000009">
    <property type="protein sequence ID" value="ONI42636.1"/>
    <property type="molecule type" value="Genomic_DNA"/>
</dbReference>
<accession>A0ACC8XGB3</accession>
<evidence type="ECO:0000313" key="1">
    <source>
        <dbReference type="EMBL" id="ONI42636.1"/>
    </source>
</evidence>
<proteinExistence type="predicted"/>